<evidence type="ECO:0000313" key="1">
    <source>
        <dbReference type="EMBL" id="KKN11436.1"/>
    </source>
</evidence>
<sequence>MKNLSFLSSRLVCFWVFGLLEHLRTLGITVKFVKTSIKLNFGLDISVINDKTVLIN</sequence>
<organism evidence="1">
    <name type="scientific">marine sediment metagenome</name>
    <dbReference type="NCBI Taxonomy" id="412755"/>
    <lineage>
        <taxon>unclassified sequences</taxon>
        <taxon>metagenomes</taxon>
        <taxon>ecological metagenomes</taxon>
    </lineage>
</organism>
<gene>
    <name evidence="1" type="ORF">LCGC14_1026580</name>
</gene>
<proteinExistence type="predicted"/>
<protein>
    <submittedName>
        <fullName evidence="1">Uncharacterized protein</fullName>
    </submittedName>
</protein>
<dbReference type="EMBL" id="LAZR01004137">
    <property type="protein sequence ID" value="KKN11436.1"/>
    <property type="molecule type" value="Genomic_DNA"/>
</dbReference>
<reference evidence="1" key="1">
    <citation type="journal article" date="2015" name="Nature">
        <title>Complex archaea that bridge the gap between prokaryotes and eukaryotes.</title>
        <authorList>
            <person name="Spang A."/>
            <person name="Saw J.H."/>
            <person name="Jorgensen S.L."/>
            <person name="Zaremba-Niedzwiedzka K."/>
            <person name="Martijn J."/>
            <person name="Lind A.E."/>
            <person name="van Eijk R."/>
            <person name="Schleper C."/>
            <person name="Guy L."/>
            <person name="Ettema T.J."/>
        </authorList>
    </citation>
    <scope>NUCLEOTIDE SEQUENCE</scope>
</reference>
<comment type="caution">
    <text evidence="1">The sequence shown here is derived from an EMBL/GenBank/DDBJ whole genome shotgun (WGS) entry which is preliminary data.</text>
</comment>
<dbReference type="AlphaFoldDB" id="A0A0F9QDZ1"/>
<accession>A0A0F9QDZ1</accession>
<name>A0A0F9QDZ1_9ZZZZ</name>